<accession>A0AAD4QJZ4</accession>
<dbReference type="Proteomes" id="UP001203297">
    <property type="component" value="Unassembled WGS sequence"/>
</dbReference>
<keyword evidence="2" id="KW-1185">Reference proteome</keyword>
<evidence type="ECO:0000313" key="2">
    <source>
        <dbReference type="Proteomes" id="UP001203297"/>
    </source>
</evidence>
<organism evidence="1 2">
    <name type="scientific">Multifurca ochricompacta</name>
    <dbReference type="NCBI Taxonomy" id="376703"/>
    <lineage>
        <taxon>Eukaryota</taxon>
        <taxon>Fungi</taxon>
        <taxon>Dikarya</taxon>
        <taxon>Basidiomycota</taxon>
        <taxon>Agaricomycotina</taxon>
        <taxon>Agaricomycetes</taxon>
        <taxon>Russulales</taxon>
        <taxon>Russulaceae</taxon>
        <taxon>Multifurca</taxon>
    </lineage>
</organism>
<proteinExistence type="predicted"/>
<comment type="caution">
    <text evidence="1">The sequence shown here is derived from an EMBL/GenBank/DDBJ whole genome shotgun (WGS) entry which is preliminary data.</text>
</comment>
<sequence>MESCANVKRNRVVSIVTNDNSCKGFPLPIGIPSTTQEGTANMTCYKGAHTHARLQDPRYPSQ</sequence>
<evidence type="ECO:0000313" key="1">
    <source>
        <dbReference type="EMBL" id="KAI0293188.1"/>
    </source>
</evidence>
<protein>
    <submittedName>
        <fullName evidence="1">Uncharacterized protein</fullName>
    </submittedName>
</protein>
<dbReference type="EMBL" id="WTXG01000100">
    <property type="protein sequence ID" value="KAI0293188.1"/>
    <property type="molecule type" value="Genomic_DNA"/>
</dbReference>
<dbReference type="AlphaFoldDB" id="A0AAD4QJZ4"/>
<name>A0AAD4QJZ4_9AGAM</name>
<reference evidence="1" key="1">
    <citation type="journal article" date="2022" name="New Phytol.">
        <title>Evolutionary transition to the ectomycorrhizal habit in the genomes of a hyperdiverse lineage of mushroom-forming fungi.</title>
        <authorList>
            <person name="Looney B."/>
            <person name="Miyauchi S."/>
            <person name="Morin E."/>
            <person name="Drula E."/>
            <person name="Courty P.E."/>
            <person name="Kohler A."/>
            <person name="Kuo A."/>
            <person name="LaButti K."/>
            <person name="Pangilinan J."/>
            <person name="Lipzen A."/>
            <person name="Riley R."/>
            <person name="Andreopoulos W."/>
            <person name="He G."/>
            <person name="Johnson J."/>
            <person name="Nolan M."/>
            <person name="Tritt A."/>
            <person name="Barry K.W."/>
            <person name="Grigoriev I.V."/>
            <person name="Nagy L.G."/>
            <person name="Hibbett D."/>
            <person name="Henrissat B."/>
            <person name="Matheny P.B."/>
            <person name="Labbe J."/>
            <person name="Martin F.M."/>
        </authorList>
    </citation>
    <scope>NUCLEOTIDE SEQUENCE</scope>
    <source>
        <strain evidence="1">BPL690</strain>
    </source>
</reference>
<gene>
    <name evidence="1" type="ORF">B0F90DRAFT_1764129</name>
</gene>